<evidence type="ECO:0000256" key="1">
    <source>
        <dbReference type="SAM" id="SignalP"/>
    </source>
</evidence>
<evidence type="ECO:0008006" key="4">
    <source>
        <dbReference type="Google" id="ProtNLM"/>
    </source>
</evidence>
<dbReference type="STRING" id="665118.SAMN02983003_3385"/>
<name>A0A1K2I1E4_9HYPH</name>
<sequence length="144" mass="14722">MKTALLALALCVLLVGSGFAVAQEASAPAPALSLELNALQPVEDGCRVTFLATNGLGHPLDRAAVEMAFFGASGAIDRIVTLDFRALAEGKTKVLQFQLARLDCAAVSRVLVNDITACEGEGLAPTACLAGLAPSARPDIAFGV</sequence>
<reference evidence="2 3" key="1">
    <citation type="submission" date="2016-11" db="EMBL/GenBank/DDBJ databases">
        <authorList>
            <person name="Jaros S."/>
            <person name="Januszkiewicz K."/>
            <person name="Wedrychowicz H."/>
        </authorList>
    </citation>
    <scope>NUCLEOTIDE SEQUENCE [LARGE SCALE GENOMIC DNA]</scope>
    <source>
        <strain evidence="2 3">ATCC 23634</strain>
    </source>
</reference>
<accession>A0A1K2I1E4</accession>
<proteinExistence type="predicted"/>
<protein>
    <recommendedName>
        <fullName evidence="4">Tat pathway signal sequence domain protein</fullName>
    </recommendedName>
</protein>
<evidence type="ECO:0000313" key="3">
    <source>
        <dbReference type="Proteomes" id="UP000183447"/>
    </source>
</evidence>
<dbReference type="AlphaFoldDB" id="A0A1K2I1E4"/>
<dbReference type="Proteomes" id="UP000183447">
    <property type="component" value="Unassembled WGS sequence"/>
</dbReference>
<evidence type="ECO:0000313" key="2">
    <source>
        <dbReference type="EMBL" id="SFZ86210.1"/>
    </source>
</evidence>
<keyword evidence="3" id="KW-1185">Reference proteome</keyword>
<dbReference type="EMBL" id="FPKU01000003">
    <property type="protein sequence ID" value="SFZ86210.1"/>
    <property type="molecule type" value="Genomic_DNA"/>
</dbReference>
<keyword evidence="1" id="KW-0732">Signal</keyword>
<gene>
    <name evidence="2" type="ORF">SAMN02983003_3385</name>
</gene>
<dbReference type="RefSeq" id="WP_072345630.1">
    <property type="nucleotide sequence ID" value="NZ_FPKU01000003.1"/>
</dbReference>
<organism evidence="2 3">
    <name type="scientific">Devosia enhydra</name>
    <dbReference type="NCBI Taxonomy" id="665118"/>
    <lineage>
        <taxon>Bacteria</taxon>
        <taxon>Pseudomonadati</taxon>
        <taxon>Pseudomonadota</taxon>
        <taxon>Alphaproteobacteria</taxon>
        <taxon>Hyphomicrobiales</taxon>
        <taxon>Devosiaceae</taxon>
        <taxon>Devosia</taxon>
    </lineage>
</organism>
<feature type="chain" id="PRO_5013199331" description="Tat pathway signal sequence domain protein" evidence="1">
    <location>
        <begin position="23"/>
        <end position="144"/>
    </location>
</feature>
<dbReference type="OrthoDB" id="7707524at2"/>
<feature type="signal peptide" evidence="1">
    <location>
        <begin position="1"/>
        <end position="22"/>
    </location>
</feature>